<evidence type="ECO:0000256" key="6">
    <source>
        <dbReference type="ARBA" id="ARBA00023136"/>
    </source>
</evidence>
<evidence type="ECO:0000313" key="8">
    <source>
        <dbReference type="EMBL" id="JAB75294.1"/>
    </source>
</evidence>
<keyword evidence="5 7" id="KW-1133">Transmembrane helix</keyword>
<dbReference type="SUPFAM" id="SSF103481">
    <property type="entry name" value="Multidrug resistance efflux transporter EmrE"/>
    <property type="match status" value="1"/>
</dbReference>
<dbReference type="EMBL" id="GANP01009174">
    <property type="protein sequence ID" value="JAB75294.1"/>
    <property type="molecule type" value="mRNA"/>
</dbReference>
<keyword evidence="4 7" id="KW-0812">Transmembrane</keyword>
<dbReference type="GO" id="GO:0000139">
    <property type="term" value="C:Golgi membrane"/>
    <property type="evidence" value="ECO:0007669"/>
    <property type="project" value="InterPro"/>
</dbReference>
<feature type="transmembrane region" description="Helical" evidence="7">
    <location>
        <begin position="7"/>
        <end position="26"/>
    </location>
</feature>
<feature type="transmembrane region" description="Helical" evidence="7">
    <location>
        <begin position="299"/>
        <end position="322"/>
    </location>
</feature>
<keyword evidence="6 7" id="KW-0472">Membrane</keyword>
<feature type="transmembrane region" description="Helical" evidence="7">
    <location>
        <begin position="141"/>
        <end position="158"/>
    </location>
</feature>
<dbReference type="InterPro" id="IPR007271">
    <property type="entry name" value="Nuc_sug_transpt"/>
</dbReference>
<keyword evidence="3" id="KW-0762">Sugar transport</keyword>
<dbReference type="Pfam" id="PF04142">
    <property type="entry name" value="Nuc_sug_transp"/>
    <property type="match status" value="1"/>
</dbReference>
<reference evidence="8" key="1">
    <citation type="journal article" date="2015" name="Sci. Rep.">
        <title>Tissue- and time-dependent transcription in Ixodes ricinus salivary glands and midguts when blood feeding on the vertebrate host.</title>
        <authorList>
            <person name="Kotsyfakis M."/>
            <person name="Schwarz A."/>
            <person name="Erhart J."/>
            <person name="Ribeiro J.M."/>
        </authorList>
    </citation>
    <scope>NUCLEOTIDE SEQUENCE</scope>
    <source>
        <tissue evidence="8">Salivary gland and midgut</tissue>
    </source>
</reference>
<dbReference type="PANTHER" id="PTHR10231">
    <property type="entry name" value="NUCLEOTIDE-SUGAR TRANSMEMBRANE TRANSPORTER"/>
    <property type="match status" value="1"/>
</dbReference>
<evidence type="ECO:0000256" key="4">
    <source>
        <dbReference type="ARBA" id="ARBA00022692"/>
    </source>
</evidence>
<name>V5HD05_IXORI</name>
<feature type="transmembrane region" description="Helical" evidence="7">
    <location>
        <begin position="246"/>
        <end position="266"/>
    </location>
</feature>
<sequence length="412" mass="45086">MSIILKYASLLFIVVQTTTMVLVLRFSRTQTVEGPRYLSSSAVVTAEFFKILVCVAVLFWENGFSASQVAKQLYCNVWAQKRETFKMLVPAGLYTLQNNLLFFALSLLDAATYQVTYQLKILTTAMFSILILKRRISKQQWLGLVVLVVGVILVQTPSKPGAQKAMDVATVSQFLGLLAVLTSCLSSGFSGIYLEKLLKETTWSLWIRNVQLAIFGFLLGILAMLLADWNALLAEGFFQGYNSVTWTVIFLQTFGGLIVSLAVRYADSILKGFATSVSIVLSTFCSYFLLGDLLPTGRFFMGAGTVIFVLLLNSYGYFPLYFGNSRTFVRKWPSTTAGVGSTHRAAGSSRKTSSSASLVLSFVKLVVGSPLASNNSTVLMPELNQKVVTLVLCLGCIQSILSDTTVALQFGA</sequence>
<evidence type="ECO:0000256" key="5">
    <source>
        <dbReference type="ARBA" id="ARBA00022989"/>
    </source>
</evidence>
<protein>
    <submittedName>
        <fullName evidence="8">Putative solute carrier family 35 udp-n-acetylglucosamine udp-glcnac transporter</fullName>
    </submittedName>
</protein>
<comment type="similarity">
    <text evidence="2">Belongs to the nucleotide-sugar transporter family. SLC35A subfamily.</text>
</comment>
<proteinExistence type="evidence at transcript level"/>
<dbReference type="GO" id="GO:0015165">
    <property type="term" value="F:pyrimidine nucleotide-sugar transmembrane transporter activity"/>
    <property type="evidence" value="ECO:0007669"/>
    <property type="project" value="InterPro"/>
</dbReference>
<evidence type="ECO:0000256" key="7">
    <source>
        <dbReference type="SAM" id="Phobius"/>
    </source>
</evidence>
<feature type="transmembrane region" description="Helical" evidence="7">
    <location>
        <begin position="38"/>
        <end position="60"/>
    </location>
</feature>
<dbReference type="NCBIfam" id="TIGR00803">
    <property type="entry name" value="nst"/>
    <property type="match status" value="1"/>
</dbReference>
<keyword evidence="3" id="KW-0813">Transport</keyword>
<evidence type="ECO:0000256" key="3">
    <source>
        <dbReference type="ARBA" id="ARBA00022597"/>
    </source>
</evidence>
<feature type="transmembrane region" description="Helical" evidence="7">
    <location>
        <begin position="206"/>
        <end position="226"/>
    </location>
</feature>
<dbReference type="Gene3D" id="1.10.3730.20">
    <property type="match status" value="1"/>
</dbReference>
<feature type="transmembrane region" description="Helical" evidence="7">
    <location>
        <begin position="273"/>
        <end position="293"/>
    </location>
</feature>
<dbReference type="InterPro" id="IPR037185">
    <property type="entry name" value="EmrE-like"/>
</dbReference>
<comment type="subcellular location">
    <subcellularLocation>
        <location evidence="1">Membrane</location>
        <topology evidence="1">Multi-pass membrane protein</topology>
    </subcellularLocation>
</comment>
<organism evidence="8">
    <name type="scientific">Ixodes ricinus</name>
    <name type="common">Common tick</name>
    <name type="synonym">Acarus ricinus</name>
    <dbReference type="NCBI Taxonomy" id="34613"/>
    <lineage>
        <taxon>Eukaryota</taxon>
        <taxon>Metazoa</taxon>
        <taxon>Ecdysozoa</taxon>
        <taxon>Arthropoda</taxon>
        <taxon>Chelicerata</taxon>
        <taxon>Arachnida</taxon>
        <taxon>Acari</taxon>
        <taxon>Parasitiformes</taxon>
        <taxon>Ixodida</taxon>
        <taxon>Ixodoidea</taxon>
        <taxon>Ixodidae</taxon>
        <taxon>Ixodinae</taxon>
        <taxon>Ixodes</taxon>
    </lineage>
</organism>
<evidence type="ECO:0000256" key="2">
    <source>
        <dbReference type="ARBA" id="ARBA00009976"/>
    </source>
</evidence>
<dbReference type="AlphaFoldDB" id="V5HD05"/>
<accession>V5HD05</accession>
<feature type="transmembrane region" description="Helical" evidence="7">
    <location>
        <begin position="170"/>
        <end position="194"/>
    </location>
</feature>
<evidence type="ECO:0000256" key="1">
    <source>
        <dbReference type="ARBA" id="ARBA00004141"/>
    </source>
</evidence>
<feature type="transmembrane region" description="Helical" evidence="7">
    <location>
        <begin position="114"/>
        <end position="132"/>
    </location>
</feature>